<protein>
    <recommendedName>
        <fullName evidence="4">Mu-like prophage I protein</fullName>
    </recommendedName>
</protein>
<name>A0A9W5MYV2_NEISU</name>
<dbReference type="PIRSF" id="PIRSF016624">
    <property type="entry name" value="Mu_prophg_I"/>
    <property type="match status" value="1"/>
</dbReference>
<evidence type="ECO:0008006" key="4">
    <source>
        <dbReference type="Google" id="ProtNLM"/>
    </source>
</evidence>
<sequence length="357" mass="37444">MAHDSAMDTKTFLAALSAAKVGNTDGLIKIVPKGQFAPVDGRTDTGVAHWTMTASLAQQIIAAFDAGQTDLVVDYEHATLKAAETGQQNPAAGWISKYVWDDDRGLMGEVKWTQRAKDMIDSGEYRYLSPVLEYDTLGNVRGLHSVALTNSPALDGMALAALSRQNSINPKQETSMNKEALIKLLGLAADADDKAIEAALAEAQEKLGGKTLTEALAEHKDEPQGGEGGKGDAGKPEDNPQGGNADDGEVAELKAQVAALSKKVIAMEVGGTSDGLIRAALSDGRLLPHQEASARQLAAKDPEAFKNLMEGSLKLAALSKTQTGGKGAEGGEPALTPEEIEVAKQLGISAEDYQKAK</sequence>
<feature type="compositionally biased region" description="Basic and acidic residues" evidence="1">
    <location>
        <begin position="219"/>
        <end position="238"/>
    </location>
</feature>
<dbReference type="AlphaFoldDB" id="A0A9W5MYV2"/>
<dbReference type="Pfam" id="PF10123">
    <property type="entry name" value="Mu-like_Pro"/>
    <property type="match status" value="1"/>
</dbReference>
<evidence type="ECO:0000256" key="1">
    <source>
        <dbReference type="SAM" id="MobiDB-lite"/>
    </source>
</evidence>
<organism evidence="2 3">
    <name type="scientific">Neisseria subflava NJ9703</name>
    <dbReference type="NCBI Taxonomy" id="546268"/>
    <lineage>
        <taxon>Bacteria</taxon>
        <taxon>Pseudomonadati</taxon>
        <taxon>Pseudomonadota</taxon>
        <taxon>Betaproteobacteria</taxon>
        <taxon>Neisseriales</taxon>
        <taxon>Neisseriaceae</taxon>
        <taxon>Neisseria</taxon>
    </lineage>
</organism>
<proteinExistence type="predicted"/>
<evidence type="ECO:0000313" key="3">
    <source>
        <dbReference type="Proteomes" id="UP000004621"/>
    </source>
</evidence>
<reference evidence="2 3" key="1">
    <citation type="submission" date="2010-01" db="EMBL/GenBank/DDBJ databases">
        <authorList>
            <person name="Weinstock G."/>
            <person name="Sodergren E."/>
            <person name="Clifton S."/>
            <person name="Fulton L."/>
            <person name="Fulton B."/>
            <person name="Courtney L."/>
            <person name="Fronick C."/>
            <person name="Harrison M."/>
            <person name="Strong C."/>
            <person name="Farmer C."/>
            <person name="Delahaunty K."/>
            <person name="Markovic C."/>
            <person name="Hall O."/>
            <person name="Minx P."/>
            <person name="Tomlinson C."/>
            <person name="Mitreva M."/>
            <person name="Nelson J."/>
            <person name="Hou S."/>
            <person name="Wollam A."/>
            <person name="Pepin K.H."/>
            <person name="Johnson M."/>
            <person name="Bhonagiri V."/>
            <person name="Nash W.E."/>
            <person name="Warren W."/>
            <person name="Chinwalla A."/>
            <person name="Mardis E.R."/>
            <person name="Wilson R.K."/>
        </authorList>
    </citation>
    <scope>NUCLEOTIDE SEQUENCE [LARGE SCALE GENOMIC DNA]</scope>
    <source>
        <strain evidence="2 3">NJ9703</strain>
    </source>
</reference>
<dbReference type="EMBL" id="ACEO02000009">
    <property type="protein sequence ID" value="EFC51638.1"/>
    <property type="molecule type" value="Genomic_DNA"/>
</dbReference>
<evidence type="ECO:0000313" key="2">
    <source>
        <dbReference type="EMBL" id="EFC51638.1"/>
    </source>
</evidence>
<dbReference type="Proteomes" id="UP000004621">
    <property type="component" value="Unassembled WGS sequence"/>
</dbReference>
<feature type="region of interest" description="Disordered" evidence="1">
    <location>
        <begin position="219"/>
        <end position="247"/>
    </location>
</feature>
<gene>
    <name evidence="2" type="ORF">NEISUBOT_04893</name>
</gene>
<dbReference type="InterPro" id="IPR012106">
    <property type="entry name" value="Phage_Mu_Gp1"/>
</dbReference>
<accession>A0A9W5MYV2</accession>
<comment type="caution">
    <text evidence="2">The sequence shown here is derived from an EMBL/GenBank/DDBJ whole genome shotgun (WGS) entry which is preliminary data.</text>
</comment>